<dbReference type="AlphaFoldDB" id="A0A937X9P5"/>
<feature type="domain" description="Sulfatase-modifying factor enzyme-like" evidence="2">
    <location>
        <begin position="59"/>
        <end position="328"/>
    </location>
</feature>
<dbReference type="PANTHER" id="PTHR23150">
    <property type="entry name" value="SULFATASE MODIFYING FACTOR 1, 2"/>
    <property type="match status" value="1"/>
</dbReference>
<evidence type="ECO:0000313" key="3">
    <source>
        <dbReference type="EMBL" id="MBM3316422.1"/>
    </source>
</evidence>
<dbReference type="GO" id="GO:0120147">
    <property type="term" value="F:formylglycine-generating oxidase activity"/>
    <property type="evidence" value="ECO:0007669"/>
    <property type="project" value="TreeGrafter"/>
</dbReference>
<gene>
    <name evidence="3" type="ORF">FJY75_01080</name>
</gene>
<dbReference type="Pfam" id="PF03781">
    <property type="entry name" value="FGE-sulfatase"/>
    <property type="match status" value="1"/>
</dbReference>
<evidence type="ECO:0000259" key="2">
    <source>
        <dbReference type="Pfam" id="PF03781"/>
    </source>
</evidence>
<protein>
    <submittedName>
        <fullName evidence="3">SUMF1/EgtB/PvdO family nonheme iron enzyme</fullName>
    </submittedName>
</protein>
<accession>A0A937X9P5</accession>
<dbReference type="InterPro" id="IPR051043">
    <property type="entry name" value="Sulfatase_Mod_Factor_Kinase"/>
</dbReference>
<feature type="region of interest" description="Disordered" evidence="1">
    <location>
        <begin position="1"/>
        <end position="22"/>
    </location>
</feature>
<dbReference type="InterPro" id="IPR016187">
    <property type="entry name" value="CTDL_fold"/>
</dbReference>
<proteinExistence type="predicted"/>
<sequence>MTNRPRASRGRPAPALTPGGGTRPAAIPRGLAVAGALLALCLPGISAAPEAVQGASPPPGMVWIPAGPVRMGQEGVTVPEHDVQVEGFHIDIHEVSNARYAEFIAAGGYSTETWWHPVGWAWKVEQGVTQPEGWDSEARHGGGVPGHEAFPVNGVSWWEADAYCRWAGRRLPTEVEWEKAAKGGCETHGDLGGCDDADTPTYPWGEGCGGQRANYYLSGDPYERNGWTTPTGYYDGSDRDGFQTIDSPGPYGLYDTSGNVREWCSTRLVPYPYDPGDGREDPPATADECCRVLRGGSWGQNEFGLRCASRSEHVPSHRTGHIGFRCVKSE</sequence>
<dbReference type="Proteomes" id="UP000748308">
    <property type="component" value="Unassembled WGS sequence"/>
</dbReference>
<evidence type="ECO:0000256" key="1">
    <source>
        <dbReference type="SAM" id="MobiDB-lite"/>
    </source>
</evidence>
<dbReference type="SUPFAM" id="SSF56436">
    <property type="entry name" value="C-type lectin-like"/>
    <property type="match status" value="1"/>
</dbReference>
<dbReference type="PANTHER" id="PTHR23150:SF19">
    <property type="entry name" value="FORMYLGLYCINE-GENERATING ENZYME"/>
    <property type="match status" value="1"/>
</dbReference>
<name>A0A937X9P5_UNCEI</name>
<dbReference type="Gene3D" id="3.90.1580.10">
    <property type="entry name" value="paralog of FGE (formylglycine-generating enzyme)"/>
    <property type="match status" value="1"/>
</dbReference>
<comment type="caution">
    <text evidence="3">The sequence shown here is derived from an EMBL/GenBank/DDBJ whole genome shotgun (WGS) entry which is preliminary data.</text>
</comment>
<dbReference type="InterPro" id="IPR042095">
    <property type="entry name" value="SUMF_sf"/>
</dbReference>
<evidence type="ECO:0000313" key="4">
    <source>
        <dbReference type="Proteomes" id="UP000748308"/>
    </source>
</evidence>
<organism evidence="3 4">
    <name type="scientific">Eiseniibacteriota bacterium</name>
    <dbReference type="NCBI Taxonomy" id="2212470"/>
    <lineage>
        <taxon>Bacteria</taxon>
        <taxon>Candidatus Eiseniibacteriota</taxon>
    </lineage>
</organism>
<dbReference type="EMBL" id="VGIY01000012">
    <property type="protein sequence ID" value="MBM3316422.1"/>
    <property type="molecule type" value="Genomic_DNA"/>
</dbReference>
<reference evidence="3" key="1">
    <citation type="submission" date="2019-03" db="EMBL/GenBank/DDBJ databases">
        <title>Lake Tanganyika Metagenome-Assembled Genomes (MAGs).</title>
        <authorList>
            <person name="Tran P."/>
        </authorList>
    </citation>
    <scope>NUCLEOTIDE SEQUENCE</scope>
    <source>
        <strain evidence="3">M_DeepCast_400m_m2_100</strain>
    </source>
</reference>
<dbReference type="InterPro" id="IPR005532">
    <property type="entry name" value="SUMF_dom"/>
</dbReference>